<feature type="transmembrane region" description="Helical" evidence="10">
    <location>
        <begin position="174"/>
        <end position="199"/>
    </location>
</feature>
<evidence type="ECO:0000256" key="3">
    <source>
        <dbReference type="ARBA" id="ARBA00012151"/>
    </source>
</evidence>
<keyword evidence="7 10" id="KW-0812">Transmembrane</keyword>
<comment type="caution">
    <text evidence="11">The sequence shown here is derived from an EMBL/GenBank/DDBJ whole genome shotgun (WGS) entry which is preliminary data.</text>
</comment>
<dbReference type="Pfam" id="PF04140">
    <property type="entry name" value="ICMT"/>
    <property type="match status" value="1"/>
</dbReference>
<dbReference type="InterPro" id="IPR025770">
    <property type="entry name" value="PPMT_MeTrfase"/>
</dbReference>
<dbReference type="GO" id="GO:0005789">
    <property type="term" value="C:endoplasmic reticulum membrane"/>
    <property type="evidence" value="ECO:0007669"/>
    <property type="project" value="UniProtKB-SubCell"/>
</dbReference>
<proteinExistence type="inferred from homology"/>
<evidence type="ECO:0000256" key="5">
    <source>
        <dbReference type="ARBA" id="ARBA00022679"/>
    </source>
</evidence>
<feature type="transmembrane region" description="Helical" evidence="10">
    <location>
        <begin position="22"/>
        <end position="42"/>
    </location>
</feature>
<keyword evidence="8 10" id="KW-1133">Transmembrane helix</keyword>
<evidence type="ECO:0000256" key="4">
    <source>
        <dbReference type="ARBA" id="ARBA00022603"/>
    </source>
</evidence>
<evidence type="ECO:0000256" key="7">
    <source>
        <dbReference type="ARBA" id="ARBA00022692"/>
    </source>
</evidence>
<dbReference type="EC" id="2.1.1.100" evidence="3 10"/>
<dbReference type="Proteomes" id="UP001360560">
    <property type="component" value="Unassembled WGS sequence"/>
</dbReference>
<keyword evidence="4 10" id="KW-0489">Methyltransferase</keyword>
<comment type="similarity">
    <text evidence="2 10">Belongs to the class VI-like SAM-binding methyltransferase superfamily. Isoprenylcysteine carboxyl methyltransferase family.</text>
</comment>
<evidence type="ECO:0000313" key="12">
    <source>
        <dbReference type="Proteomes" id="UP001360560"/>
    </source>
</evidence>
<feature type="transmembrane region" description="Helical" evidence="10">
    <location>
        <begin position="115"/>
        <end position="134"/>
    </location>
</feature>
<dbReference type="GO" id="GO:0004671">
    <property type="term" value="F:protein C-terminal S-isoprenylcysteine carboxyl O-methyltransferase activity"/>
    <property type="evidence" value="ECO:0007669"/>
    <property type="project" value="UniProtKB-EC"/>
</dbReference>
<keyword evidence="5" id="KW-0808">Transferase</keyword>
<feature type="transmembrane region" description="Helical" evidence="10">
    <location>
        <begin position="88"/>
        <end position="106"/>
    </location>
</feature>
<keyword evidence="9 10" id="KW-0472">Membrane</keyword>
<comment type="subcellular location">
    <subcellularLocation>
        <location evidence="10">Endoplasmic reticulum membrane</location>
        <topology evidence="10">Multi-pass membrane protein</topology>
    </subcellularLocation>
    <subcellularLocation>
        <location evidence="1">Membrane</location>
        <topology evidence="1">Multi-pass membrane protein</topology>
    </subcellularLocation>
</comment>
<dbReference type="PANTHER" id="PTHR12714:SF9">
    <property type="entry name" value="PROTEIN-S-ISOPRENYLCYSTEINE O-METHYLTRANSFERASE"/>
    <property type="match status" value="1"/>
</dbReference>
<evidence type="ECO:0000256" key="9">
    <source>
        <dbReference type="ARBA" id="ARBA00023136"/>
    </source>
</evidence>
<evidence type="ECO:0000256" key="10">
    <source>
        <dbReference type="RuleBase" id="RU362022"/>
    </source>
</evidence>
<dbReference type="GeneID" id="90076239"/>
<evidence type="ECO:0000256" key="6">
    <source>
        <dbReference type="ARBA" id="ARBA00022691"/>
    </source>
</evidence>
<evidence type="ECO:0000256" key="1">
    <source>
        <dbReference type="ARBA" id="ARBA00004141"/>
    </source>
</evidence>
<keyword evidence="10" id="KW-0256">Endoplasmic reticulum</keyword>
<evidence type="ECO:0000256" key="8">
    <source>
        <dbReference type="ARBA" id="ARBA00022989"/>
    </source>
</evidence>
<dbReference type="Gene3D" id="1.20.120.1630">
    <property type="match status" value="1"/>
</dbReference>
<comment type="catalytic activity">
    <reaction evidence="10">
        <text>[protein]-C-terminal S-[(2E,6E)-farnesyl]-L-cysteine + S-adenosyl-L-methionine = [protein]-C-terminal S-[(2E,6E)-farnesyl]-L-cysteine methyl ester + S-adenosyl-L-homocysteine</text>
        <dbReference type="Rhea" id="RHEA:21672"/>
        <dbReference type="Rhea" id="RHEA-COMP:12125"/>
        <dbReference type="Rhea" id="RHEA-COMP:12126"/>
        <dbReference type="ChEBI" id="CHEBI:57856"/>
        <dbReference type="ChEBI" id="CHEBI:59789"/>
        <dbReference type="ChEBI" id="CHEBI:90510"/>
        <dbReference type="ChEBI" id="CHEBI:90511"/>
        <dbReference type="EC" id="2.1.1.100"/>
    </reaction>
</comment>
<dbReference type="RefSeq" id="XP_064855246.1">
    <property type="nucleotide sequence ID" value="XM_064999174.1"/>
</dbReference>
<keyword evidence="6 10" id="KW-0949">S-adenosyl-L-methionine</keyword>
<dbReference type="InterPro" id="IPR007269">
    <property type="entry name" value="ICMT_MeTrfase"/>
</dbReference>
<feature type="transmembrane region" description="Helical" evidence="10">
    <location>
        <begin position="49"/>
        <end position="68"/>
    </location>
</feature>
<protein>
    <recommendedName>
        <fullName evidence="3 10">Protein-S-isoprenylcysteine O-methyltransferase</fullName>
        <ecNumber evidence="3 10">2.1.1.100</ecNumber>
    </recommendedName>
</protein>
<name>A0AAV5QUI4_9ASCO</name>
<organism evidence="11 12">
    <name type="scientific">Saccharomycopsis crataegensis</name>
    <dbReference type="NCBI Taxonomy" id="43959"/>
    <lineage>
        <taxon>Eukaryota</taxon>
        <taxon>Fungi</taxon>
        <taxon>Dikarya</taxon>
        <taxon>Ascomycota</taxon>
        <taxon>Saccharomycotina</taxon>
        <taxon>Saccharomycetes</taxon>
        <taxon>Saccharomycopsidaceae</taxon>
        <taxon>Saccharomycopsis</taxon>
    </lineage>
</organism>
<evidence type="ECO:0000256" key="2">
    <source>
        <dbReference type="ARBA" id="ARBA00009140"/>
    </source>
</evidence>
<dbReference type="PROSITE" id="PS51564">
    <property type="entry name" value="SAM_ICMT"/>
    <property type="match status" value="1"/>
</dbReference>
<dbReference type="PANTHER" id="PTHR12714">
    <property type="entry name" value="PROTEIN-S ISOPRENYLCYSTEINE O-METHYLTRANSFERASE"/>
    <property type="match status" value="1"/>
</dbReference>
<keyword evidence="12" id="KW-1185">Reference proteome</keyword>
<accession>A0AAV5QUI4</accession>
<dbReference type="AlphaFoldDB" id="A0AAV5QUI4"/>
<dbReference type="GO" id="GO:0032259">
    <property type="term" value="P:methylation"/>
    <property type="evidence" value="ECO:0007669"/>
    <property type="project" value="UniProtKB-KW"/>
</dbReference>
<evidence type="ECO:0000313" key="11">
    <source>
        <dbReference type="EMBL" id="GMM38250.1"/>
    </source>
</evidence>
<gene>
    <name evidence="11" type="ORF">DASC09_055890</name>
</gene>
<sequence length="236" mass="26880">MPLEAPKRLPPLANIKTNPPDLIAIQAAFLGVIFGVSLTLLFQVTFYPFPLYLLALSVFHFMEFWITAKYNPAKVSADSFLINHSGSYLMAHSAAITECLIELYLVPGWKTNHPYICLMGGVLMVGGQTLRSLAMKTAGESFSHIIVTTHDSHHHKLITDGVYQISRHPSYTGYFWWCIGSQLVLGNPVCFVGFSVVLWRFFSDRIAYEEDYLIRFFGDKYLQYKKTKTTWIPLIR</sequence>
<dbReference type="EMBL" id="BTFZ01000019">
    <property type="protein sequence ID" value="GMM38250.1"/>
    <property type="molecule type" value="Genomic_DNA"/>
</dbReference>
<reference evidence="11 12" key="1">
    <citation type="journal article" date="2023" name="Elife">
        <title>Identification of key yeast species and microbe-microbe interactions impacting larval growth of Drosophila in the wild.</title>
        <authorList>
            <person name="Mure A."/>
            <person name="Sugiura Y."/>
            <person name="Maeda R."/>
            <person name="Honda K."/>
            <person name="Sakurai N."/>
            <person name="Takahashi Y."/>
            <person name="Watada M."/>
            <person name="Katoh T."/>
            <person name="Gotoh A."/>
            <person name="Gotoh Y."/>
            <person name="Taniguchi I."/>
            <person name="Nakamura K."/>
            <person name="Hayashi T."/>
            <person name="Katayama T."/>
            <person name="Uemura T."/>
            <person name="Hattori Y."/>
        </authorList>
    </citation>
    <scope>NUCLEOTIDE SEQUENCE [LARGE SCALE GENOMIC DNA]</scope>
    <source>
        <strain evidence="11 12">SC-9</strain>
    </source>
</reference>